<feature type="compositionally biased region" description="Basic and acidic residues" evidence="1">
    <location>
        <begin position="136"/>
        <end position="147"/>
    </location>
</feature>
<evidence type="ECO:0000313" key="3">
    <source>
        <dbReference type="Proteomes" id="UP000776164"/>
    </source>
</evidence>
<dbReference type="EMBL" id="JAFBBU010000001">
    <property type="protein sequence ID" value="MBM7472531.1"/>
    <property type="molecule type" value="Genomic_DNA"/>
</dbReference>
<sequence>MSQHPHTNRPGFENSENLRILLNRLHDAGAHAWQSDADAAALMRHAATKYAALARKHGLDPWEAAAAAFEAMRTPAVRRADDPWAVITRAVQVTCIAEDRANGLLCSVHQARRPRYSSFHDAERFSDRENPLSDYHPAFHVDPFENDHSEDDEPVSEDDRSTGVGSAVEDTIVLFCLLGWEPELAHAAIDYVCARLAESASRAGAYESLRRDRHARALLDLPAPSWYRLLRIVLGSQDTAHTGTNAGRGVLLRLLIGEPLQHLLTDEDLVLSVSLAVPGVLRGRSE</sequence>
<protein>
    <recommendedName>
        <fullName evidence="4">Serine/arginine repetitive matrix protein 2</fullName>
    </recommendedName>
</protein>
<accession>A0ABS2L7U9</accession>
<feature type="region of interest" description="Disordered" evidence="1">
    <location>
        <begin position="136"/>
        <end position="164"/>
    </location>
</feature>
<name>A0ABS2L7U9_9MICO</name>
<evidence type="ECO:0000313" key="2">
    <source>
        <dbReference type="EMBL" id="MBM7472531.1"/>
    </source>
</evidence>
<organism evidence="2 3">
    <name type="scientific">Subtercola frigoramans</name>
    <dbReference type="NCBI Taxonomy" id="120298"/>
    <lineage>
        <taxon>Bacteria</taxon>
        <taxon>Bacillati</taxon>
        <taxon>Actinomycetota</taxon>
        <taxon>Actinomycetes</taxon>
        <taxon>Micrococcales</taxon>
        <taxon>Microbacteriaceae</taxon>
        <taxon>Subtercola</taxon>
    </lineage>
</organism>
<dbReference type="RefSeq" id="WP_205109353.1">
    <property type="nucleotide sequence ID" value="NZ_BAAAHT010000004.1"/>
</dbReference>
<proteinExistence type="predicted"/>
<dbReference type="Proteomes" id="UP000776164">
    <property type="component" value="Unassembled WGS sequence"/>
</dbReference>
<reference evidence="2 3" key="1">
    <citation type="submission" date="2021-01" db="EMBL/GenBank/DDBJ databases">
        <title>Sequencing the genomes of 1000 actinobacteria strains.</title>
        <authorList>
            <person name="Klenk H.-P."/>
        </authorList>
    </citation>
    <scope>NUCLEOTIDE SEQUENCE [LARGE SCALE GENOMIC DNA]</scope>
    <source>
        <strain evidence="2 3">DSM 13057</strain>
    </source>
</reference>
<keyword evidence="3" id="KW-1185">Reference proteome</keyword>
<evidence type="ECO:0008006" key="4">
    <source>
        <dbReference type="Google" id="ProtNLM"/>
    </source>
</evidence>
<comment type="caution">
    <text evidence="2">The sequence shown here is derived from an EMBL/GenBank/DDBJ whole genome shotgun (WGS) entry which is preliminary data.</text>
</comment>
<gene>
    <name evidence="2" type="ORF">JOE66_002165</name>
</gene>
<evidence type="ECO:0000256" key="1">
    <source>
        <dbReference type="SAM" id="MobiDB-lite"/>
    </source>
</evidence>